<gene>
    <name evidence="6" type="ORF">ACFQ4M_12050</name>
</gene>
<dbReference type="Pfam" id="PF00589">
    <property type="entry name" value="Phage_integrase"/>
    <property type="match status" value="1"/>
</dbReference>
<dbReference type="InterPro" id="IPR011010">
    <property type="entry name" value="DNA_brk_join_enz"/>
</dbReference>
<dbReference type="Gene3D" id="3.30.160.390">
    <property type="entry name" value="Integrase, DNA-binding domain"/>
    <property type="match status" value="1"/>
</dbReference>
<evidence type="ECO:0000313" key="7">
    <source>
        <dbReference type="Proteomes" id="UP001597158"/>
    </source>
</evidence>
<feature type="domain" description="Tyr recombinase" evidence="5">
    <location>
        <begin position="219"/>
        <end position="431"/>
    </location>
</feature>
<dbReference type="CDD" id="cd00801">
    <property type="entry name" value="INT_P4_C"/>
    <property type="match status" value="1"/>
</dbReference>
<dbReference type="InterPro" id="IPR013762">
    <property type="entry name" value="Integrase-like_cat_sf"/>
</dbReference>
<keyword evidence="7" id="KW-1185">Reference proteome</keyword>
<evidence type="ECO:0000256" key="2">
    <source>
        <dbReference type="ARBA" id="ARBA00022908"/>
    </source>
</evidence>
<comment type="similarity">
    <text evidence="1">Belongs to the 'phage' integrase family.</text>
</comment>
<dbReference type="PROSITE" id="PS51898">
    <property type="entry name" value="TYR_RECOMBINASE"/>
    <property type="match status" value="1"/>
</dbReference>
<dbReference type="PANTHER" id="PTHR30629:SF2">
    <property type="entry name" value="PROPHAGE INTEGRASE INTS-RELATED"/>
    <property type="match status" value="1"/>
</dbReference>
<evidence type="ECO:0000256" key="4">
    <source>
        <dbReference type="ARBA" id="ARBA00023172"/>
    </source>
</evidence>
<evidence type="ECO:0000256" key="1">
    <source>
        <dbReference type="ARBA" id="ARBA00008857"/>
    </source>
</evidence>
<proteinExistence type="inferred from homology"/>
<organism evidence="6 7">
    <name type="scientific">Thauera mechernichensis</name>
    <dbReference type="NCBI Taxonomy" id="82788"/>
    <lineage>
        <taxon>Bacteria</taxon>
        <taxon>Pseudomonadati</taxon>
        <taxon>Pseudomonadota</taxon>
        <taxon>Betaproteobacteria</taxon>
        <taxon>Rhodocyclales</taxon>
        <taxon>Zoogloeaceae</taxon>
        <taxon>Thauera</taxon>
    </lineage>
</organism>
<evidence type="ECO:0000256" key="3">
    <source>
        <dbReference type="ARBA" id="ARBA00023125"/>
    </source>
</evidence>
<keyword evidence="2" id="KW-0229">DNA integration</keyword>
<keyword evidence="3" id="KW-0238">DNA-binding</keyword>
<dbReference type="EMBL" id="JBHTMC010000024">
    <property type="protein sequence ID" value="MFD1264318.1"/>
    <property type="molecule type" value="Genomic_DNA"/>
</dbReference>
<dbReference type="PANTHER" id="PTHR30629">
    <property type="entry name" value="PROPHAGE INTEGRASE"/>
    <property type="match status" value="1"/>
</dbReference>
<keyword evidence="4" id="KW-0233">DNA recombination</keyword>
<protein>
    <submittedName>
        <fullName evidence="6">Tyrosine-type recombinase/integrase</fullName>
    </submittedName>
</protein>
<dbReference type="InterPro" id="IPR025166">
    <property type="entry name" value="Integrase_DNA_bind_dom"/>
</dbReference>
<reference evidence="7" key="1">
    <citation type="journal article" date="2019" name="Int. J. Syst. Evol. Microbiol.">
        <title>The Global Catalogue of Microorganisms (GCM) 10K type strain sequencing project: providing services to taxonomists for standard genome sequencing and annotation.</title>
        <authorList>
            <consortium name="The Broad Institute Genomics Platform"/>
            <consortium name="The Broad Institute Genome Sequencing Center for Infectious Disease"/>
            <person name="Wu L."/>
            <person name="Ma J."/>
        </authorList>
    </citation>
    <scope>NUCLEOTIDE SEQUENCE [LARGE SCALE GENOMIC DNA]</scope>
    <source>
        <strain evidence="7">CCUG 48884</strain>
    </source>
</reference>
<dbReference type="Pfam" id="PF13356">
    <property type="entry name" value="Arm-DNA-bind_3"/>
    <property type="match status" value="1"/>
</dbReference>
<dbReference type="RefSeq" id="WP_277830887.1">
    <property type="nucleotide sequence ID" value="NZ_JARQZE010000002.1"/>
</dbReference>
<dbReference type="Proteomes" id="UP001597158">
    <property type="component" value="Unassembled WGS sequence"/>
</dbReference>
<dbReference type="InterPro" id="IPR010998">
    <property type="entry name" value="Integrase_recombinase_N"/>
</dbReference>
<dbReference type="InterPro" id="IPR038488">
    <property type="entry name" value="Integrase_DNA-bd_sf"/>
</dbReference>
<dbReference type="InterPro" id="IPR050808">
    <property type="entry name" value="Phage_Integrase"/>
</dbReference>
<dbReference type="InterPro" id="IPR002104">
    <property type="entry name" value="Integrase_catalytic"/>
</dbReference>
<name>A0ABW3WHU0_9RHOO</name>
<evidence type="ECO:0000313" key="6">
    <source>
        <dbReference type="EMBL" id="MFD1264318.1"/>
    </source>
</evidence>
<dbReference type="SUPFAM" id="SSF56349">
    <property type="entry name" value="DNA breaking-rejoining enzymes"/>
    <property type="match status" value="1"/>
</dbReference>
<dbReference type="InterPro" id="IPR053876">
    <property type="entry name" value="Phage_int_M"/>
</dbReference>
<dbReference type="Pfam" id="PF22022">
    <property type="entry name" value="Phage_int_M"/>
    <property type="match status" value="1"/>
</dbReference>
<evidence type="ECO:0000259" key="5">
    <source>
        <dbReference type="PROSITE" id="PS51898"/>
    </source>
</evidence>
<dbReference type="Gene3D" id="1.10.443.10">
    <property type="entry name" value="Intergrase catalytic core"/>
    <property type="match status" value="1"/>
</dbReference>
<dbReference type="Gene3D" id="1.10.150.130">
    <property type="match status" value="1"/>
</dbReference>
<accession>A0ABW3WHU0</accession>
<sequence length="455" mass="50596">MGTLTDRTVRAAKVEPQTKEKMLADGNGLYLRVRPGDAPKVWLFRYTLNGKTRKMQLGTFPLMTLAGAREEALKLAALTKRGIDPVAEREAAAAALEAERKAAAAALEAETARRITVTQLFERWASVDLVRRKDEGAEVRRMFAKDVLPIIGALPVEDVRKGHVTGVTDKLLARGVPRMAKVIFSLMRQMFRFAVDRDMIEFEPTAPLRKAAVGGKDTERDRVLSEDEIKALVRQLPKAGMSDSAQSAVWIALATCCRIGELMAARWEHIDLDKGTWLIPADHSKNGKAHTISLSDFALTQLHALKDEADADLIERRKKEPGASAMPWVYPNRKGDGPVCPKTVTKQLGDRQRPGMAPMKGRAKQDKADALVLPGGKWGPHDLRRTGATLMVQLGVLPEVAERCLNHTEQNKVKRIYQRHSYENEMREAWRLLGERLELLTRTDAGNVVTLNRAA</sequence>
<comment type="caution">
    <text evidence="6">The sequence shown here is derived from an EMBL/GenBank/DDBJ whole genome shotgun (WGS) entry which is preliminary data.</text>
</comment>